<dbReference type="PANTHER" id="PTHR37305:SF1">
    <property type="entry name" value="MEMBRANE PROTEIN"/>
    <property type="match status" value="1"/>
</dbReference>
<dbReference type="CDD" id="cd21809">
    <property type="entry name" value="ABC-2_lan_permease-like"/>
    <property type="match status" value="1"/>
</dbReference>
<reference evidence="2 3" key="1">
    <citation type="submission" date="2016-11" db="EMBL/GenBank/DDBJ databases">
        <authorList>
            <person name="Jaros S."/>
            <person name="Januszkiewicz K."/>
            <person name="Wedrychowicz H."/>
        </authorList>
    </citation>
    <scope>NUCLEOTIDE SEQUENCE [LARGE SCALE GENOMIC DNA]</scope>
    <source>
        <strain evidence="2 3">DSM 15929</strain>
    </source>
</reference>
<keyword evidence="1" id="KW-0472">Membrane</keyword>
<feature type="transmembrane region" description="Helical" evidence="1">
    <location>
        <begin position="98"/>
        <end position="123"/>
    </location>
</feature>
<name>A0A1M7AVP4_9FIRM</name>
<dbReference type="AlphaFoldDB" id="A0A1M7AVP4"/>
<feature type="transmembrane region" description="Helical" evidence="1">
    <location>
        <begin position="216"/>
        <end position="235"/>
    </location>
</feature>
<gene>
    <name evidence="2" type="ORF">SAMN02745136_04955</name>
</gene>
<evidence type="ECO:0000313" key="2">
    <source>
        <dbReference type="EMBL" id="SHL46820.1"/>
    </source>
</evidence>
<dbReference type="Pfam" id="PF12730">
    <property type="entry name" value="ABC2_membrane_4"/>
    <property type="match status" value="1"/>
</dbReference>
<dbReference type="OrthoDB" id="9781996at2"/>
<dbReference type="RefSeq" id="WP_073279873.1">
    <property type="nucleotide sequence ID" value="NZ_FRAC01000034.1"/>
</dbReference>
<feature type="transmembrane region" description="Helical" evidence="1">
    <location>
        <begin position="56"/>
        <end position="77"/>
    </location>
</feature>
<dbReference type="Proteomes" id="UP000184386">
    <property type="component" value="Unassembled WGS sequence"/>
</dbReference>
<proteinExistence type="predicted"/>
<dbReference type="STRING" id="1121322.SAMN02745136_04955"/>
<organism evidence="2 3">
    <name type="scientific">Anaerocolumna jejuensis DSM 15929</name>
    <dbReference type="NCBI Taxonomy" id="1121322"/>
    <lineage>
        <taxon>Bacteria</taxon>
        <taxon>Bacillati</taxon>
        <taxon>Bacillota</taxon>
        <taxon>Clostridia</taxon>
        <taxon>Lachnospirales</taxon>
        <taxon>Lachnospiraceae</taxon>
        <taxon>Anaerocolumna</taxon>
    </lineage>
</organism>
<feature type="transmembrane region" description="Helical" evidence="1">
    <location>
        <begin position="170"/>
        <end position="196"/>
    </location>
</feature>
<evidence type="ECO:0000256" key="1">
    <source>
        <dbReference type="SAM" id="Phobius"/>
    </source>
</evidence>
<keyword evidence="1" id="KW-1133">Transmembrane helix</keyword>
<protein>
    <recommendedName>
        <fullName evidence="4">ABC-2 type transport system permease protein</fullName>
    </recommendedName>
</protein>
<evidence type="ECO:0000313" key="3">
    <source>
        <dbReference type="Proteomes" id="UP000184386"/>
    </source>
</evidence>
<dbReference type="EMBL" id="FRAC01000034">
    <property type="protein sequence ID" value="SHL46820.1"/>
    <property type="molecule type" value="Genomic_DNA"/>
</dbReference>
<keyword evidence="3" id="KW-1185">Reference proteome</keyword>
<sequence>MMKLFYSECRKMKWPLIFLLILMEVAVSFLLAADSVKALTSYFAPDWNTLYFQGVSKHGIFFLPVFAGIFAAFLCFYEHKNGAWKQLLTLPFPRWQIFLSKFMMLMVLLALVQLTFLAGYLITGNIIHVEGSIPWKTVLAGVIGGWFACFPLAMLQIVLSTRFKSFGGALLFSISTVVPNIVFTGFNSNIGAWFPVAPPYYAMFPQGLNLSPRLEPVPFVLIVMLTFLIYLAVGLRSFGRKEWM</sequence>
<feature type="transmembrane region" description="Helical" evidence="1">
    <location>
        <begin position="135"/>
        <end position="158"/>
    </location>
</feature>
<keyword evidence="1" id="KW-0812">Transmembrane</keyword>
<accession>A0A1M7AVP4</accession>
<dbReference type="PANTHER" id="PTHR37305">
    <property type="entry name" value="INTEGRAL MEMBRANE PROTEIN-RELATED"/>
    <property type="match status" value="1"/>
</dbReference>
<evidence type="ECO:0008006" key="4">
    <source>
        <dbReference type="Google" id="ProtNLM"/>
    </source>
</evidence>